<dbReference type="SUPFAM" id="SSF49265">
    <property type="entry name" value="Fibronectin type III"/>
    <property type="match status" value="2"/>
</dbReference>
<dbReference type="RefSeq" id="WP_125068161.1">
    <property type="nucleotide sequence ID" value="NZ_CP032548.1"/>
</dbReference>
<dbReference type="Gene3D" id="2.60.40.10">
    <property type="entry name" value="Immunoglobulins"/>
    <property type="match status" value="2"/>
</dbReference>
<dbReference type="CDD" id="cd00063">
    <property type="entry name" value="FN3"/>
    <property type="match status" value="1"/>
</dbReference>
<dbReference type="InterPro" id="IPR003961">
    <property type="entry name" value="FN3_dom"/>
</dbReference>
<name>A0A3S8R9F3_9FLAO</name>
<dbReference type="AlphaFoldDB" id="A0A3S8R9F3"/>
<dbReference type="Proteomes" id="UP000274593">
    <property type="component" value="Chromosome"/>
</dbReference>
<evidence type="ECO:0000313" key="3">
    <source>
        <dbReference type="EMBL" id="AZJ36402.1"/>
    </source>
</evidence>
<accession>A0A3S8R9F3</accession>
<dbReference type="PROSITE" id="PS51257">
    <property type="entry name" value="PROKAR_LIPOPROTEIN"/>
    <property type="match status" value="1"/>
</dbReference>
<reference evidence="3 4" key="1">
    <citation type="submission" date="2018-09" db="EMBL/GenBank/DDBJ databases">
        <title>Insights into the microbiota of Asian seabass (Lates calcarifer) with tenacibaculosis symptoms and description of sp. nov. Tenacibaculum singaporense.</title>
        <authorList>
            <person name="Miyake S."/>
            <person name="Soh M."/>
            <person name="Azman M.N."/>
            <person name="Ngoh S.Y."/>
            <person name="Orban L."/>
        </authorList>
    </citation>
    <scope>NUCLEOTIDE SEQUENCE [LARGE SCALE GENOMIC DNA]</scope>
    <source>
        <strain evidence="3 4">DSM 106434</strain>
    </source>
</reference>
<keyword evidence="1" id="KW-0732">Signal</keyword>
<proteinExistence type="predicted"/>
<dbReference type="Pfam" id="PF00041">
    <property type="entry name" value="fn3"/>
    <property type="match status" value="1"/>
</dbReference>
<gene>
    <name evidence="3" type="ORF">D6T69_13035</name>
</gene>
<feature type="signal peptide" evidence="1">
    <location>
        <begin position="1"/>
        <end position="21"/>
    </location>
</feature>
<protein>
    <submittedName>
        <fullName evidence="3">Fibronectin type III domain-containing protein</fullName>
    </submittedName>
</protein>
<feature type="chain" id="PRO_5019501175" evidence="1">
    <location>
        <begin position="22"/>
        <end position="337"/>
    </location>
</feature>
<keyword evidence="4" id="KW-1185">Reference proteome</keyword>
<organism evidence="3 4">
    <name type="scientific">Tenacibaculum singaporense</name>
    <dbReference type="NCBI Taxonomy" id="2358479"/>
    <lineage>
        <taxon>Bacteria</taxon>
        <taxon>Pseudomonadati</taxon>
        <taxon>Bacteroidota</taxon>
        <taxon>Flavobacteriia</taxon>
        <taxon>Flavobacteriales</taxon>
        <taxon>Flavobacteriaceae</taxon>
        <taxon>Tenacibaculum</taxon>
    </lineage>
</organism>
<evidence type="ECO:0000259" key="2">
    <source>
        <dbReference type="PROSITE" id="PS50853"/>
    </source>
</evidence>
<evidence type="ECO:0000256" key="1">
    <source>
        <dbReference type="SAM" id="SignalP"/>
    </source>
</evidence>
<dbReference type="InterPro" id="IPR013783">
    <property type="entry name" value="Ig-like_fold"/>
</dbReference>
<dbReference type="KEGG" id="tsig:D6T69_13035"/>
<feature type="domain" description="Fibronectin type-III" evidence="2">
    <location>
        <begin position="39"/>
        <end position="129"/>
    </location>
</feature>
<dbReference type="PROSITE" id="PS50853">
    <property type="entry name" value="FN3"/>
    <property type="match status" value="1"/>
</dbReference>
<evidence type="ECO:0000313" key="4">
    <source>
        <dbReference type="Proteomes" id="UP000274593"/>
    </source>
</evidence>
<dbReference type="EMBL" id="CP032548">
    <property type="protein sequence ID" value="AZJ36402.1"/>
    <property type="molecule type" value="Genomic_DNA"/>
</dbReference>
<sequence length="337" mass="38497">MKKIYGIFLASFILFSCSSNNDSNEVVTDDKDDTYFPCSASGLNIEHLTNTTVRFNWYANVEAKLYQIEYGELGFNLGEGIQKSTPDRFLNIENLKPETTYSFYVKVYCDETQEYSNWSDSYTFITYKDNPICDRVDEFMVYDSTGLDYVTFKYKTNSTNYQHSKGIEIEYGIKGFILGTGQIHSYEDNSSYTDYDYTRINNLNHSTEYDFYIRESCSEYGYSDWIGPLTVKTLDGGGNPNCLKPTGFIKFAYRTNPDGSYSYPFAWNNVNGETNWDFGYVLAGNSINNPIEVINVTSNNVSFTGFTSEVKYDVYVRANCGANGYSDWSGPITFTAR</sequence>
<dbReference type="InterPro" id="IPR036116">
    <property type="entry name" value="FN3_sf"/>
</dbReference>